<keyword evidence="4" id="KW-1185">Reference proteome</keyword>
<dbReference type="RefSeq" id="WP_264843536.1">
    <property type="nucleotide sequence ID" value="NZ_AP025628.1"/>
</dbReference>
<dbReference type="InterPro" id="IPR051319">
    <property type="entry name" value="Oligoribo/pAp-PDE_c-di-AMP_PDE"/>
</dbReference>
<dbReference type="GO" id="GO:0003676">
    <property type="term" value="F:nucleic acid binding"/>
    <property type="evidence" value="ECO:0007669"/>
    <property type="project" value="InterPro"/>
</dbReference>
<dbReference type="SUPFAM" id="SSF64182">
    <property type="entry name" value="DHH phosphoesterases"/>
    <property type="match status" value="1"/>
</dbReference>
<dbReference type="PANTHER" id="PTHR47618:SF1">
    <property type="entry name" value="BIFUNCTIONAL OLIGORIBONUCLEASE AND PAP PHOSPHATASE NRNA"/>
    <property type="match status" value="1"/>
</dbReference>
<dbReference type="AlphaFoldDB" id="A0AA35G740"/>
<reference evidence="3" key="1">
    <citation type="submission" date="2022-03" db="EMBL/GenBank/DDBJ databases">
        <title>Complete genome sequence of Caldinitratiruptor microaerophilus.</title>
        <authorList>
            <person name="Mukaiyama R."/>
            <person name="Nishiyama T."/>
            <person name="Ueda K."/>
        </authorList>
    </citation>
    <scope>NUCLEOTIDE SEQUENCE</scope>
    <source>
        <strain evidence="3">JCM 16183</strain>
    </source>
</reference>
<dbReference type="Pfam" id="PF01368">
    <property type="entry name" value="DHH"/>
    <property type="match status" value="1"/>
</dbReference>
<feature type="domain" description="DDH" evidence="1">
    <location>
        <begin position="19"/>
        <end position="160"/>
    </location>
</feature>
<evidence type="ECO:0000259" key="1">
    <source>
        <dbReference type="Pfam" id="PF01368"/>
    </source>
</evidence>
<dbReference type="InterPro" id="IPR003156">
    <property type="entry name" value="DHHA1_dom"/>
</dbReference>
<proteinExistence type="predicted"/>
<dbReference type="Pfam" id="PF02272">
    <property type="entry name" value="DHHA1"/>
    <property type="match status" value="1"/>
</dbReference>
<sequence>MADIGAREAARLILDARRVLFFLHVSPDGDTIGSSLAVCRAARALGKEAWCVGVDPVPRIYQFLPGWTELFRPWQELDGEWDLGVLLDCGDRSRVGPAEPLLGRCRRTLNVDHHATNGRYGDYNWLDFRAAAVGEMAYRLVVEMGAPVDPPTATCLYTAIVTDTGSFRYDSTTPATHEIAARLIEAGVLPYRVAEAVWESETPERLRLLSACLATLQLHAGGRVATLRVTRDMLAATGATDEDVDGMVNFARSIAGVEVGLLFRETGNGKVRVNLRSRGGLDVSRVAERFGGGGHPRAAGCTVEGDIAAVEAQVVAAAAEALG</sequence>
<dbReference type="EMBL" id="AP025628">
    <property type="protein sequence ID" value="BDG59405.1"/>
    <property type="molecule type" value="Genomic_DNA"/>
</dbReference>
<feature type="domain" description="DHHA1" evidence="2">
    <location>
        <begin position="236"/>
        <end position="308"/>
    </location>
</feature>
<protein>
    <submittedName>
        <fullName evidence="3">Phosphoesterase RecJ-like protein</fullName>
    </submittedName>
</protein>
<dbReference type="KEGG" id="cmic:caldi_04950"/>
<gene>
    <name evidence="3" type="ORF">caldi_04950</name>
</gene>
<dbReference type="Gene3D" id="3.90.1640.10">
    <property type="entry name" value="inorganic pyrophosphatase (n-terminal core)"/>
    <property type="match status" value="1"/>
</dbReference>
<dbReference type="InterPro" id="IPR038763">
    <property type="entry name" value="DHH_sf"/>
</dbReference>
<organism evidence="3 4">
    <name type="scientific">Caldinitratiruptor microaerophilus</name>
    <dbReference type="NCBI Taxonomy" id="671077"/>
    <lineage>
        <taxon>Bacteria</taxon>
        <taxon>Bacillati</taxon>
        <taxon>Bacillota</taxon>
        <taxon>Clostridia</taxon>
        <taxon>Eubacteriales</taxon>
        <taxon>Symbiobacteriaceae</taxon>
        <taxon>Caldinitratiruptor</taxon>
    </lineage>
</organism>
<evidence type="ECO:0000313" key="3">
    <source>
        <dbReference type="EMBL" id="BDG59405.1"/>
    </source>
</evidence>
<evidence type="ECO:0000259" key="2">
    <source>
        <dbReference type="Pfam" id="PF02272"/>
    </source>
</evidence>
<dbReference type="Proteomes" id="UP001163687">
    <property type="component" value="Chromosome"/>
</dbReference>
<dbReference type="Gene3D" id="3.10.310.30">
    <property type="match status" value="1"/>
</dbReference>
<name>A0AA35G740_9FIRM</name>
<dbReference type="PANTHER" id="PTHR47618">
    <property type="entry name" value="BIFUNCTIONAL OLIGORIBONUCLEASE AND PAP PHOSPHATASE NRNA"/>
    <property type="match status" value="1"/>
</dbReference>
<accession>A0AA35G740</accession>
<dbReference type="InterPro" id="IPR001667">
    <property type="entry name" value="DDH_dom"/>
</dbReference>
<evidence type="ECO:0000313" key="4">
    <source>
        <dbReference type="Proteomes" id="UP001163687"/>
    </source>
</evidence>